<evidence type="ECO:0000313" key="1">
    <source>
        <dbReference type="EMBL" id="GBP57521.1"/>
    </source>
</evidence>
<proteinExistence type="predicted"/>
<dbReference type="Proteomes" id="UP000299102">
    <property type="component" value="Unassembled WGS sequence"/>
</dbReference>
<sequence length="66" mass="7646">MKVRTGRARPVSSVLRVVKTSPRRVFLRRAADRKRYMPHLSLLPGHDRRAESFSLEPTFVTAARRT</sequence>
<keyword evidence="2" id="KW-1185">Reference proteome</keyword>
<organism evidence="1 2">
    <name type="scientific">Eumeta variegata</name>
    <name type="common">Bagworm moth</name>
    <name type="synonym">Eumeta japonica</name>
    <dbReference type="NCBI Taxonomy" id="151549"/>
    <lineage>
        <taxon>Eukaryota</taxon>
        <taxon>Metazoa</taxon>
        <taxon>Ecdysozoa</taxon>
        <taxon>Arthropoda</taxon>
        <taxon>Hexapoda</taxon>
        <taxon>Insecta</taxon>
        <taxon>Pterygota</taxon>
        <taxon>Neoptera</taxon>
        <taxon>Endopterygota</taxon>
        <taxon>Lepidoptera</taxon>
        <taxon>Glossata</taxon>
        <taxon>Ditrysia</taxon>
        <taxon>Tineoidea</taxon>
        <taxon>Psychidae</taxon>
        <taxon>Oiketicinae</taxon>
        <taxon>Eumeta</taxon>
    </lineage>
</organism>
<comment type="caution">
    <text evidence="1">The sequence shown here is derived from an EMBL/GenBank/DDBJ whole genome shotgun (WGS) entry which is preliminary data.</text>
</comment>
<dbReference type="EMBL" id="BGZK01000718">
    <property type="protein sequence ID" value="GBP57521.1"/>
    <property type="molecule type" value="Genomic_DNA"/>
</dbReference>
<accession>A0A4C1X1G7</accession>
<dbReference type="AlphaFoldDB" id="A0A4C1X1G7"/>
<evidence type="ECO:0000313" key="2">
    <source>
        <dbReference type="Proteomes" id="UP000299102"/>
    </source>
</evidence>
<reference evidence="1 2" key="1">
    <citation type="journal article" date="2019" name="Commun. Biol.">
        <title>The bagworm genome reveals a unique fibroin gene that provides high tensile strength.</title>
        <authorList>
            <person name="Kono N."/>
            <person name="Nakamura H."/>
            <person name="Ohtoshi R."/>
            <person name="Tomita M."/>
            <person name="Numata K."/>
            <person name="Arakawa K."/>
        </authorList>
    </citation>
    <scope>NUCLEOTIDE SEQUENCE [LARGE SCALE GENOMIC DNA]</scope>
</reference>
<name>A0A4C1X1G7_EUMVA</name>
<protein>
    <submittedName>
        <fullName evidence="1">Uncharacterized protein</fullName>
    </submittedName>
</protein>
<gene>
    <name evidence="1" type="ORF">EVAR_103119_1</name>
</gene>